<accession>A0A5C6CSE3</accession>
<evidence type="ECO:0000259" key="3">
    <source>
        <dbReference type="Pfam" id="PF20009"/>
    </source>
</evidence>
<name>A0A5C6CSE3_9BACT</name>
<dbReference type="InterPro" id="IPR006626">
    <property type="entry name" value="PbH1"/>
</dbReference>
<sequence length="5449" mass="572951">MTNRKSSVRDGIEKRVRNLSDRLRSKRRRKERRLLSETLETRQLLAGPELIGVQSNEGDLFRDFETQVTNTLPNSMPELKVSPRELVFRFNDDAVISPESLGGITITRAGSDGFFDSASATTDLGTNGSVLLEFRAEASGMSGNGTRIIFAKTDRGSNGLPVLTSVNASGAQPVITIDLNSAPGRPATVADLVSAVNNAASVSQFINVQQVSGPSLAKVGLSVDTSRNVVLTGANAAQAITDLGTEGATRIRVTATQTGAAGTGTQIIVKQRNFGGAALPLVLVNGNTVEIQVNSTPGFQTTVDQFLTSLNSNEEASSLVTASLEVGSGSTLMGNRNPFYSPLTLSGASDSVIQPGYVGLGDSPREVVFRFAETLPDDTYRIDINAAGALGLRNEDGEYFNDGMSVTGQFTVNGGPQVLAVVPQPVTRAADGTLNSAPNVIEVHVDGGDVNRVQLEREEFYRLIYTRDTLTSNDDFSVTPTSAVYNPLTKIVRLEFPNALSRVPDPLTNGNTFLQGAARLRIGSSEPINVTPTQIPVNSDPKDSFSQALNLTNTWTINSNANAGIQSARLTSEIRNTTDYNLNLPGAGAPGIRNLRPEDPSRLDRTIPLDVFRRGADSDSGIAVFQYNFVNSWLGDDPNKAGIDESREYFNLITEQQKSRVREVLSLFSEYLGVQFVETDGGLTDQASFSIAVGELYGADPRVNSASAIRNPDGSVLTTGPESVVAATRDRNLDGIDDLVVLDFQDFDQSTDDQLGGQFFRGAFLAIGQLLGYGYADHLAQPVTQSTASVLNPGTDNEPAFPSVADIVNGQFLYRPESNDVDVYKFTLNQAGRISIETMAERLPNASMLDTALRLYKQDPATGKYSEIAANDDYFSADSLIELDLTKGTYAVGVSASGNTTYDPTIADSGFGGKSEGAYELSLAFRAAGADGITDNSGNALDGDLDGTPGGLFDFWFVPNDPNTTLFVDKAASNPDLIRSTPNPYVNLKDALAAALPGDTIRVVGNGGVDGDVSTLADNFAYQVGQDNRGVTLPDGDSIIVPKGVNVVIDAGAVFKMRRSRVSVGSTAPLVDQSQSSLQILGTPTLVGSNGQVIVDANGEEVPGSVVFTSFNDDLNPAVPDSATKGDWGGIDFRGEIDSADESRVFSEDAGIFLNHIQFADLRYGGGQVSVDGRQVVVSPIDMAVTRPTIINSVISQSADAAMSATPDTFAESRFMIPTVAGMAFTPDYKRVGPHIRGNQIVENSINGLFVRVTTRSGDQLQPLTVNARFDDTDVVHVLTENLQIAGSAGGLLQTVDAPISLLIRGSATDAAGDPLDGNLVAGSYRYRMTFADSSGGQSDPSQPTAAFTLADDGGLQLTGLPTVPSTSSFNSRLLYRATVQADGSDGPYLLVATLNASDTAYIDTAVAGTTALPTMTGQRTARPDAGLTVDPGTIIKLEGARIDVTFGANFYAEGTTERPIVMTGLSDNRYGAGGSFDTNSTNTNTTLNRGDWAGIYVGFGGAASIDHAVIAGAGGIARIPGGFASFNAIEVHQGDLRLANSRLELNEDGREFVNPNDPDRGGRSDNASGTVFVRASQPVIVNNTFVDGYGPVGTFDVNSFSFNEVTDPGRSTGKIDVVRSTGNSGPLIQGNRSAQAMDDPDAADKFGLNGIEVRGGAVATEVVFDDVDMVHIVRDTIEIPNQHIYGGMRLESDARGSLVVKFDGVTAGIVAGGSLQTSEDQFQDIADRIGGSLQIVGHPDFPVVLTALVDDTIGAGFRPDGLPSLDTDSNGIRTSILSSETSSAATPPGLPVGPEYDRTDREVNNGTRIDNDIDPNVIGFFEGTVQDGNEVTNISVSGIDQNTGTRLQQQNYTFLETTIVDIDYVVPAPVGAAARYLADTTFRLSQTTITRPAQLISPDVVVSEGTFDMLVSVAGSDPRPVNWVATTFFLDNRAVMYTTVEFFTPDNRDFGDNIIENIQVINYLDGDVGTGTQDTLYRVGVPGEQDFRAAVIDGTSRVGFSHGGIYSNDGTNQFNAQYDGWMADGAGRLLNAIDTENTDFTVIGDVDQSLLPVPNSPLFPNATVAGGIADIGTSFAWTLDAAQDRAKVTSFIEWIPSDPSNPFAIQLPVNIEGSGDWNGITIREAAADRNVAITSENEPRNVGVSDTNPTPGQSQYLGELAPNERSGDENRRLGFIVDGAISQPSDIDVYSFIGEAGTQVWLDIDRTDLRLDTIIELIDANGNTLVLSDNSMAESLGTQSRLVAPDGRFPTANARSLNLIAPNDPNVTTQDHQDLFSTNPRDAGMRIVLPGEAGQRNLYHVRVRSSSVESGSNQSLVVSGQSAASVPSSLRRGLTAGAYQLQVRLQETDEHAGTQVRFSDVRFAVNGIQVIGGPIHSPLAGDEYEVDTANETLGAAQRLGLYSVAIDNQDVPLLDAAGNPVVDAAGNPVLVAARNNGPLSSDRLSKTIGGVIESLTDVDWYQFDIQYENLTRDNAAMYLATAFDLDYADGLARTDTAIYVFNEAGQLVLVGTDSNIADDQPLGSANAEDLSRGSFGTGDPFIGSAELSEGVYYVAVSNQQRVPQPMDQFFDPNSTNPLLRLEPIDSVKRVVEEHFDFPVVYGTASAPEVPVLFDQNSIIDYTFDDVMLYVNTGTGLFLVNPYTGATYNSNTQSGGFLGGFGDEVRDVAFGSNGELFAYTGFSNRPPSDTAWSYYSIDTSTAALGTPITVGGGITTHHLSTPAPDPITVLDVDSDDGLEVEAITIREFRNAETGFLVGNRPFPRAGLSYTTNILYGFDENTGLINGGNFNLDAGIPGAGTSRREIGQIDTAAPTGARPLQLGFTAATEVNSSGVAVASLFDGDRFTLTNQLETVTFEFDQGFTLSIDNSTVIGPDGLPVARTIPFGDTVLVKLPGQTAKLFEFVSDPANVTGTNIPVVISPNLGPEALIDRLASAIRNAGISVSAAGSQLSLPTAETVSIQTNPTTSTTSLVLSGTPGVESGNFRIPLFPTDTAGTVAQRIVLAVAQANTAGDLPNVNAFIDAGATDAHSVRIVGGFIGDPASSLGSQPTGNLSAGGLPTGGTVTGIELVNNNLYAVTDTGGLFVVSGGELGSAVGNRTVGQYVLSATDLVGINFTGLRAGPASVEDGELRQILFGVTGAGEIYAFNTRGELQPVFAGGRSMISTGIGGALGLDFSILDYNLWHVTERRGLDAGHGIGDIFSGTRPSTEGGNSLAFNYENIDQFNQNYANFQEYPNGTRLDGSSIVNTYNMPGGAKGEVQSNTFDLAGYSSTDLPTLYFSYFLDTDDVDDINGARDSLRVYIVDANGVEHLVATNSNTLRPGDRENFSSDDEFDDPLPNDFLSGSLYDDDIDTEVQRLFDNTGTWRQARVPLKAFAGQSGLSMRIEFSTAGKTSTGTPSLRAVAGNVLVENSQLVVNGEAFAIDLAPAVNAPTGQQLAALYDADPNAVAVLTVDGQAYVLDDGIRPVAAGQIRIDLLSSQPTGTTLADLSASQIATLIADTVDLKRLVPSGTVLAARYADPDYREVIEYAGQTFILNDGTRPVATNEISVNLLNPQSNVTLSQLTQLEIAAAFSLAAGLPLPQYNVTNNFNFSDPSDIPGGIGERNDLLYQATPLPYSGGNATINGSGRIGSVDAFGVPSNLNDVDLVRADVTAGTTLFVDVDLVTNPTLNAAVRFFDANGNELSGIVNLERDTVQLTATVNGPIFIGISGIGNESYDPRIAGTATTGQIDSYTVSVQFLSPISARTDGSLIEVDGTASITTSSPTLLVTSGQDVLTGSPIRVSRFDTASQVAESISQSLAERFSGNDTSFVPASGASVRTGILSIDDFGPFVNDQLRYGDRFAAGFLPGTADNNHEGVFIDDIIIGFAERGEIATNSRAVGTNETFVEDGTRFFTSTPRPAQPTVTGAYQLEIRDASEYVSSEESEQFRTFDTNDRLTNGYSLTAFSGNDLIDGATFSIGAAGAELKFEFDLLDANGVSNGLNSPTSQIPIVVSQSATAVEVGTAIINALRATTVRQILNITATGANGSNIDSRINVYGDVTITDRGTAFQTIQLFDHRGDSNRDRNDQGVIIIENSRFLFNADAGIELNRGAESRVQGVDQTDQFPAAIVYPRNLVELNTNDLLPGVVVQSNVLAFNANAGVRITGLGPNGGTQSNPIAFDRILNNTIVGGNVNRADETFPDVFNDILFDKGDISFADVVVSYTAGTNVSAGFDNPLKALGAPDVVGRGLEPVDGEFTTSLGRRGQLTVGFTDNFLTGSGDARPDLIIFETGSIEGVSVAVSRDGVNFINVGIVAGIDATIDLDAYGFNAQDRFGFVRLTDLGQGTSTTGAVGADIDAIGALSTVAADIYVPGSQGIVVQQGAAPTLLNNVIANSQTAIAVDNSSLQTVIGGTSYYRNATDARSSQTNSRGTFAQQIPNSQELFVDPVQLVFTPRAGTPIIDSSIDSLEDRPSLKTVRGAIGLPPSPIIAPTLDVNGQLRVDDPTAETPSGIGERVFKDRGAEDRADKVGPRAVLVAPRAPDLGLDGGQVVTGRGDILDAFDIQLIDGIAGADPTPGVGIDDDSVTGDAILVTRFDQTLGEESEQTLVEGIDYRFGYDPSNNVIRLTPLAGVWQENSVYVIRLLDSSDAVLRVQTGSAYTDRALTTVIGLDGSFTTLEADTGISVVVSPALFGNNIDGQSITIFDGQREITFEYDTDGQLNGNGGLNNSVAIPVATSLSVEQLTAALADAINASVLNLDATALQNRIQLLGGSTLATATPLSDAFTVTVTNTTFTMTSALFGAADGETVTVFDGTTSLTFEFDSDATQNDINSILVPVVATDSTQQLAEALNAQIQLSGLNVTSSVLNNRVVILADSPLANGTTQSASIRVSNTISGPSIGTSVGFGLQVPNDLAAVSDDLTDGQTFVIQRGASLIRTFELDFGGGVSTPGAIAVEIGANATLNSIADALVRAIAGAGLGLAPENIGDGRVTLGGDANYAVDLSNTTLKLLSSAGQKATTPVVIPIDATIQEVAELYRAAIQSIGLPNVTVSIVGNRLIIDGVGAVTGNGSVAQPIIRDDVGNLLQSNTASGTTELVVFVGGGDDSTGNGVDYGDAPAPYKSLQVDGGPRHNVISNLYLGRGVTPDSDAQLPDGDRFDDGVRVNGAVRPGFTTTFLVDINLPSDPSETTPLQAPGVFYLDAWFDWNGNGVFEESEVQRFGSVGSGRSIVGVGAGNTLNVAVPGNAKVGEIYARFRINGDNAGTSGDSNLGPLGFAPNGEVEDFKIFVSSNPFRNPIHRNDVNNSGVVTPLDALQIINSLNRAGASSIRLDQATPTDLPPFPDTNSDGVVTVSDALNVINELNLNRNTFGASGEQVVTNYVPTANGVYASGATAVGDLLVADASPSNTVNHNSGTGIAPEGESTKASVFDHVAVGQLDSIVDTLAADTTAASEEKEETSVLDQIFASL</sequence>
<feature type="region of interest" description="Disordered" evidence="1">
    <location>
        <begin position="1550"/>
        <end position="1569"/>
    </location>
</feature>
<feature type="region of interest" description="Disordered" evidence="1">
    <location>
        <begin position="4483"/>
        <end position="4507"/>
    </location>
</feature>
<keyword evidence="5" id="KW-1185">Reference proteome</keyword>
<dbReference type="RefSeq" id="WP_231611997.1">
    <property type="nucleotide sequence ID" value="NZ_SJPT01000001.1"/>
</dbReference>
<protein>
    <submittedName>
        <fullName evidence="4">Uncharacterized protein</fullName>
    </submittedName>
</protein>
<feature type="region of interest" description="Disordered" evidence="1">
    <location>
        <begin position="2138"/>
        <end position="2168"/>
    </location>
</feature>
<comment type="caution">
    <text evidence="4">The sequence shown here is derived from an EMBL/GenBank/DDBJ whole genome shotgun (WGS) entry which is preliminary data.</text>
</comment>
<feature type="compositionally biased region" description="Basic and acidic residues" evidence="1">
    <location>
        <begin position="4497"/>
        <end position="4507"/>
    </location>
</feature>
<dbReference type="GO" id="GO:0000272">
    <property type="term" value="P:polysaccharide catabolic process"/>
    <property type="evidence" value="ECO:0007669"/>
    <property type="project" value="InterPro"/>
</dbReference>
<proteinExistence type="predicted"/>
<evidence type="ECO:0000259" key="2">
    <source>
        <dbReference type="Pfam" id="PF04151"/>
    </source>
</evidence>
<feature type="domain" description="Peptidase C-terminal archaeal/bacterial" evidence="2">
    <location>
        <begin position="820"/>
        <end position="896"/>
    </location>
</feature>
<feature type="domain" description="GEVED" evidence="3">
    <location>
        <begin position="5180"/>
        <end position="5267"/>
    </location>
</feature>
<dbReference type="SMART" id="SM00710">
    <property type="entry name" value="PbH1"/>
    <property type="match status" value="10"/>
</dbReference>
<dbReference type="Pfam" id="PF04151">
    <property type="entry name" value="PPC"/>
    <property type="match status" value="1"/>
</dbReference>
<gene>
    <name evidence="4" type="ORF">Pla52o_01940</name>
</gene>
<dbReference type="GO" id="GO:0004553">
    <property type="term" value="F:hydrolase activity, hydrolyzing O-glycosyl compounds"/>
    <property type="evidence" value="ECO:0007669"/>
    <property type="project" value="InterPro"/>
</dbReference>
<dbReference type="InterPro" id="IPR002105">
    <property type="entry name" value="Dockerin_1_rpt"/>
</dbReference>
<dbReference type="InterPro" id="IPR007280">
    <property type="entry name" value="Peptidase_C_arc/bac"/>
</dbReference>
<dbReference type="Gene3D" id="2.60.120.380">
    <property type="match status" value="2"/>
</dbReference>
<dbReference type="Proteomes" id="UP000316304">
    <property type="component" value="Unassembled WGS sequence"/>
</dbReference>
<reference evidence="4 5" key="1">
    <citation type="submission" date="2019-02" db="EMBL/GenBank/DDBJ databases">
        <title>Deep-cultivation of Planctomycetes and their phenomic and genomic characterization uncovers novel biology.</title>
        <authorList>
            <person name="Wiegand S."/>
            <person name="Jogler M."/>
            <person name="Boedeker C."/>
            <person name="Pinto D."/>
            <person name="Vollmers J."/>
            <person name="Rivas-Marin E."/>
            <person name="Kohn T."/>
            <person name="Peeters S.H."/>
            <person name="Heuer A."/>
            <person name="Rast P."/>
            <person name="Oberbeckmann S."/>
            <person name="Bunk B."/>
            <person name="Jeske O."/>
            <person name="Meyerdierks A."/>
            <person name="Storesund J.E."/>
            <person name="Kallscheuer N."/>
            <person name="Luecker S."/>
            <person name="Lage O.M."/>
            <person name="Pohl T."/>
            <person name="Merkel B.J."/>
            <person name="Hornburger P."/>
            <person name="Mueller R.-W."/>
            <person name="Bruemmer F."/>
            <person name="Labrenz M."/>
            <person name="Spormann A.M."/>
            <person name="Op Den Camp H."/>
            <person name="Overmann J."/>
            <person name="Amann R."/>
            <person name="Jetten M.S.M."/>
            <person name="Mascher T."/>
            <person name="Medema M.H."/>
            <person name="Devos D.P."/>
            <person name="Kaster A.-K."/>
            <person name="Ovreas L."/>
            <person name="Rohde M."/>
            <person name="Galperin M.Y."/>
            <person name="Jogler C."/>
        </authorList>
    </citation>
    <scope>NUCLEOTIDE SEQUENCE [LARGE SCALE GENOMIC DNA]</scope>
    <source>
        <strain evidence="4 5">Pla52o</strain>
    </source>
</reference>
<dbReference type="Pfam" id="PF20009">
    <property type="entry name" value="GEVED"/>
    <property type="match status" value="1"/>
</dbReference>
<feature type="compositionally biased region" description="Basic and acidic residues" evidence="1">
    <location>
        <begin position="1550"/>
        <end position="1564"/>
    </location>
</feature>
<dbReference type="InterPro" id="IPR045474">
    <property type="entry name" value="GEVED"/>
</dbReference>
<feature type="compositionally biased region" description="Polar residues" evidence="1">
    <location>
        <begin position="2145"/>
        <end position="2157"/>
    </location>
</feature>
<organism evidence="4 5">
    <name type="scientific">Novipirellula galeiformis</name>
    <dbReference type="NCBI Taxonomy" id="2528004"/>
    <lineage>
        <taxon>Bacteria</taxon>
        <taxon>Pseudomonadati</taxon>
        <taxon>Planctomycetota</taxon>
        <taxon>Planctomycetia</taxon>
        <taxon>Pirellulales</taxon>
        <taxon>Pirellulaceae</taxon>
        <taxon>Novipirellula</taxon>
    </lineage>
</organism>
<dbReference type="Pfam" id="PF00404">
    <property type="entry name" value="Dockerin_1"/>
    <property type="match status" value="1"/>
</dbReference>
<evidence type="ECO:0000313" key="4">
    <source>
        <dbReference type="EMBL" id="TWU26341.1"/>
    </source>
</evidence>
<feature type="region of interest" description="Disordered" evidence="1">
    <location>
        <begin position="1778"/>
        <end position="1810"/>
    </location>
</feature>
<dbReference type="EMBL" id="SJPT01000001">
    <property type="protein sequence ID" value="TWU26341.1"/>
    <property type="molecule type" value="Genomic_DNA"/>
</dbReference>
<evidence type="ECO:0000256" key="1">
    <source>
        <dbReference type="SAM" id="MobiDB-lite"/>
    </source>
</evidence>
<evidence type="ECO:0000313" key="5">
    <source>
        <dbReference type="Proteomes" id="UP000316304"/>
    </source>
</evidence>